<sequence length="360" mass="41049">MRKFFYILMMIFMSSCGQKNNEPAKEAKTLAPLEISKNDFDKFFLDGQSFSLPADYQDFEQNGIKLNEEEFTYQKMSKSGQQMANLKSSTIDLGATFKNTSSDPIDIENGKIIELYINNNNGKNKDFSIGGLKWGDSYQKASKSLKDIRTAEATMNDEKTINYYTEKNYVSLYFKDDKLSSAAIFSKKFMRDEAYKNGEFVIFGQNVSFPLTIRDLEQLLGSDINIDQDLEKLDPGQVVTTKIYSPLYNDLENNNKVYGLDFEIKNTGKNAISPKDGQIISIKSDNSSDISVGNLYVGASIDELKNMDKKNQNPGRLKIDGKIENNLVKFVFYAENETDYIFHTDEDTIKLIRIINKKEQ</sequence>
<proteinExistence type="predicted"/>
<accession>A0ABW9M917</accession>
<protein>
    <recommendedName>
        <fullName evidence="3">DUF4367 domain-containing protein</fullName>
    </recommendedName>
</protein>
<dbReference type="Proteomes" id="UP001637996">
    <property type="component" value="Unassembled WGS sequence"/>
</dbReference>
<dbReference type="PROSITE" id="PS51257">
    <property type="entry name" value="PROKAR_LIPOPROTEIN"/>
    <property type="match status" value="1"/>
</dbReference>
<evidence type="ECO:0000313" key="1">
    <source>
        <dbReference type="EMBL" id="MFO3665680.1"/>
    </source>
</evidence>
<keyword evidence="2" id="KW-1185">Reference proteome</keyword>
<reference evidence="1 2" key="1">
    <citation type="journal article" date="2025" name="Anaerobe">
        <title>Description of Anaerococcus kampingiae sp. nov., Anaerococcus groningensis sp. nov., Anaerococcus martiniensis sp. nov., and Anaerococcus cruorum sp. nov., isolated from human clinical specimens.</title>
        <authorList>
            <person name="Boiten K.E."/>
            <person name="Meijer J."/>
            <person name="van Wezel E.M."/>
            <person name="Veloo A.C.M."/>
        </authorList>
    </citation>
    <scope>NUCLEOTIDE SEQUENCE [LARGE SCALE GENOMIC DNA]</scope>
    <source>
        <strain evidence="1 2">ENR0831</strain>
    </source>
</reference>
<evidence type="ECO:0000313" key="2">
    <source>
        <dbReference type="Proteomes" id="UP001637996"/>
    </source>
</evidence>
<evidence type="ECO:0008006" key="3">
    <source>
        <dbReference type="Google" id="ProtNLM"/>
    </source>
</evidence>
<dbReference type="EMBL" id="JBGMEI010000006">
    <property type="protein sequence ID" value="MFO3665680.1"/>
    <property type="molecule type" value="Genomic_DNA"/>
</dbReference>
<organism evidence="1 2">
    <name type="scientific">Anaerococcus martiniensis</name>
    <dbReference type="NCBI Taxonomy" id="3115615"/>
    <lineage>
        <taxon>Bacteria</taxon>
        <taxon>Bacillati</taxon>
        <taxon>Bacillota</taxon>
        <taxon>Tissierellia</taxon>
        <taxon>Tissierellales</taxon>
        <taxon>Peptoniphilaceae</taxon>
        <taxon>Anaerococcus</taxon>
    </lineage>
</organism>
<gene>
    <name evidence="1" type="ORF">ACCQ41_05420</name>
</gene>
<comment type="caution">
    <text evidence="1">The sequence shown here is derived from an EMBL/GenBank/DDBJ whole genome shotgun (WGS) entry which is preliminary data.</text>
</comment>
<name>A0ABW9M917_9FIRM</name>
<dbReference type="RefSeq" id="WP_410031361.1">
    <property type="nucleotide sequence ID" value="NZ_JBGMEI010000006.1"/>
</dbReference>